<reference evidence="10" key="2">
    <citation type="submission" date="2021-04" db="EMBL/GenBank/DDBJ databases">
        <authorList>
            <person name="Gilroy R."/>
        </authorList>
    </citation>
    <scope>NUCLEOTIDE SEQUENCE</scope>
    <source>
        <strain evidence="10">9264</strain>
    </source>
</reference>
<dbReference type="InterPro" id="IPR002481">
    <property type="entry name" value="FUR"/>
</dbReference>
<dbReference type="GO" id="GO:0045892">
    <property type="term" value="P:negative regulation of DNA-templated transcription"/>
    <property type="evidence" value="ECO:0007669"/>
    <property type="project" value="TreeGrafter"/>
</dbReference>
<organism evidence="10 11">
    <name type="scientific">Candidatus Paenalcaligenes intestinipullorum</name>
    <dbReference type="NCBI Taxonomy" id="2838718"/>
    <lineage>
        <taxon>Bacteria</taxon>
        <taxon>Pseudomonadati</taxon>
        <taxon>Pseudomonadota</taxon>
        <taxon>Betaproteobacteria</taxon>
        <taxon>Burkholderiales</taxon>
        <taxon>Alcaligenaceae</taxon>
        <taxon>Paenalcaligenes</taxon>
    </lineage>
</organism>
<gene>
    <name evidence="9" type="primary">fur</name>
    <name evidence="10" type="ORF">H9906_09070</name>
</gene>
<feature type="binding site" evidence="8">
    <location>
        <position position="102"/>
    </location>
    <ligand>
        <name>Fe cation</name>
        <dbReference type="ChEBI" id="CHEBI:24875"/>
    </ligand>
</feature>
<keyword evidence="7 9" id="KW-0479">Metal-binding</keyword>
<keyword evidence="6 9" id="KW-0804">Transcription</keyword>
<evidence type="ECO:0000256" key="2">
    <source>
        <dbReference type="ARBA" id="ARBA00022491"/>
    </source>
</evidence>
<evidence type="ECO:0000256" key="4">
    <source>
        <dbReference type="ARBA" id="ARBA00023015"/>
    </source>
</evidence>
<evidence type="ECO:0000256" key="3">
    <source>
        <dbReference type="ARBA" id="ARBA00022833"/>
    </source>
</evidence>
<dbReference type="CDD" id="cd07153">
    <property type="entry name" value="Fur_like"/>
    <property type="match status" value="1"/>
</dbReference>
<dbReference type="PANTHER" id="PTHR33202">
    <property type="entry name" value="ZINC UPTAKE REGULATION PROTEIN"/>
    <property type="match status" value="1"/>
</dbReference>
<dbReference type="EMBL" id="DWUQ01000191">
    <property type="protein sequence ID" value="HJD45158.1"/>
    <property type="molecule type" value="Genomic_DNA"/>
</dbReference>
<feature type="binding site" evidence="7">
    <location>
        <position position="150"/>
    </location>
    <ligand>
        <name>Zn(2+)</name>
        <dbReference type="ChEBI" id="CHEBI:29105"/>
    </ligand>
</feature>
<dbReference type="InterPro" id="IPR036388">
    <property type="entry name" value="WH-like_DNA-bd_sf"/>
</dbReference>
<dbReference type="SUPFAM" id="SSF46785">
    <property type="entry name" value="Winged helix' DNA-binding domain"/>
    <property type="match status" value="1"/>
</dbReference>
<evidence type="ECO:0000256" key="8">
    <source>
        <dbReference type="PIRSR" id="PIRSR602481-2"/>
    </source>
</evidence>
<dbReference type="Gene3D" id="1.10.10.10">
    <property type="entry name" value="Winged helix-like DNA-binding domain superfamily/Winged helix DNA-binding domain"/>
    <property type="match status" value="1"/>
</dbReference>
<evidence type="ECO:0000256" key="7">
    <source>
        <dbReference type="PIRSR" id="PIRSR602481-1"/>
    </source>
</evidence>
<comment type="similarity">
    <text evidence="1 9">Belongs to the Fur family.</text>
</comment>
<evidence type="ECO:0000256" key="9">
    <source>
        <dbReference type="RuleBase" id="RU364037"/>
    </source>
</evidence>
<reference evidence="10" key="1">
    <citation type="journal article" date="2021" name="PeerJ">
        <title>Extensive microbial diversity within the chicken gut microbiome revealed by metagenomics and culture.</title>
        <authorList>
            <person name="Gilroy R."/>
            <person name="Ravi A."/>
            <person name="Getino M."/>
            <person name="Pursley I."/>
            <person name="Horton D.L."/>
            <person name="Alikhan N.F."/>
            <person name="Baker D."/>
            <person name="Gharbi K."/>
            <person name="Hall N."/>
            <person name="Watson M."/>
            <person name="Adriaenssens E.M."/>
            <person name="Foster-Nyarko E."/>
            <person name="Jarju S."/>
            <person name="Secka A."/>
            <person name="Antonio M."/>
            <person name="Oren A."/>
            <person name="Chaudhuri R.R."/>
            <person name="La Ragione R."/>
            <person name="Hildebrand F."/>
            <person name="Pallen M.J."/>
        </authorList>
    </citation>
    <scope>NUCLEOTIDE SEQUENCE</scope>
    <source>
        <strain evidence="10">9264</strain>
    </source>
</reference>
<dbReference type="Gene3D" id="3.30.1490.190">
    <property type="match status" value="1"/>
</dbReference>
<dbReference type="AlphaFoldDB" id="A0A9D2U9T0"/>
<dbReference type="PANTHER" id="PTHR33202:SF6">
    <property type="entry name" value="ZINC UPTAKE REGULATION PROTEIN"/>
    <property type="match status" value="1"/>
</dbReference>
<keyword evidence="2 9" id="KW-0678">Repressor</keyword>
<evidence type="ECO:0000256" key="6">
    <source>
        <dbReference type="ARBA" id="ARBA00023163"/>
    </source>
</evidence>
<keyword evidence="4 9" id="KW-0805">Transcription regulation</keyword>
<keyword evidence="9" id="KW-0963">Cytoplasm</keyword>
<evidence type="ECO:0000256" key="1">
    <source>
        <dbReference type="ARBA" id="ARBA00007957"/>
    </source>
</evidence>
<dbReference type="Pfam" id="PF01475">
    <property type="entry name" value="FUR"/>
    <property type="match status" value="1"/>
</dbReference>
<evidence type="ECO:0000313" key="11">
    <source>
        <dbReference type="Proteomes" id="UP000823889"/>
    </source>
</evidence>
<protein>
    <recommendedName>
        <fullName evidence="9">Ferric uptake regulation protein</fullName>
    </recommendedName>
</protein>
<keyword evidence="5 9" id="KW-0238">DNA-binding</keyword>
<accession>A0A9D2U9T0</accession>
<dbReference type="GO" id="GO:0008270">
    <property type="term" value="F:zinc ion binding"/>
    <property type="evidence" value="ECO:0007669"/>
    <property type="project" value="TreeGrafter"/>
</dbReference>
<keyword evidence="3 7" id="KW-0862">Zinc</keyword>
<dbReference type="GO" id="GO:0003700">
    <property type="term" value="F:DNA-binding transcription factor activity"/>
    <property type="evidence" value="ECO:0007669"/>
    <property type="project" value="UniProtKB-UniRule"/>
</dbReference>
<dbReference type="InterPro" id="IPR036390">
    <property type="entry name" value="WH_DNA-bd_sf"/>
</dbReference>
<proteinExistence type="inferred from homology"/>
<comment type="cofactor">
    <cofactor evidence="7">
        <name>Zn(2+)</name>
        <dbReference type="ChEBI" id="CHEBI:29105"/>
    </cofactor>
    <text evidence="7">Binds 1 zinc ion per subunit.</text>
</comment>
<comment type="cofactor">
    <cofactor evidence="8">
        <name>Mn(2+)</name>
        <dbReference type="ChEBI" id="CHEBI:29035"/>
    </cofactor>
    <cofactor evidence="8">
        <name>Fe(2+)</name>
        <dbReference type="ChEBI" id="CHEBI:29033"/>
    </cofactor>
    <text evidence="8">Binds 1 Mn(2+) or Fe(2+) ion per subunit.</text>
</comment>
<dbReference type="GO" id="GO:1900376">
    <property type="term" value="P:regulation of secondary metabolite biosynthetic process"/>
    <property type="evidence" value="ECO:0007669"/>
    <property type="project" value="TreeGrafter"/>
</dbReference>
<evidence type="ECO:0000313" key="10">
    <source>
        <dbReference type="EMBL" id="HJD45158.1"/>
    </source>
</evidence>
<feature type="binding site" evidence="7">
    <location>
        <position position="110"/>
    </location>
    <ligand>
        <name>Zn(2+)</name>
        <dbReference type="ChEBI" id="CHEBI:29105"/>
    </ligand>
</feature>
<feature type="binding site" evidence="7">
    <location>
        <position position="107"/>
    </location>
    <ligand>
        <name>Zn(2+)</name>
        <dbReference type="ChEBI" id="CHEBI:29105"/>
    </ligand>
</feature>
<dbReference type="InterPro" id="IPR043135">
    <property type="entry name" value="Fur_C"/>
</dbReference>
<keyword evidence="8 9" id="KW-0408">Iron</keyword>
<comment type="subcellular location">
    <subcellularLocation>
        <location evidence="9">Cytoplasm</location>
    </subcellularLocation>
</comment>
<dbReference type="Proteomes" id="UP000823889">
    <property type="component" value="Unassembled WGS sequence"/>
</dbReference>
<comment type="caution">
    <text evidence="10">The sequence shown here is derived from an EMBL/GenBank/DDBJ whole genome shotgun (WGS) entry which is preliminary data.</text>
</comment>
<sequence>MAIHVLTPQAIEAQLRTAEQLCQQRGKRLTPIRRQVLELLLSQERSLKAYELLDLFRQQQPNAAPPTVYRALEFLTEEGLIHRLDAVNAWSACVDAGGHPHDLLVVCIQCGAVAELSAPSLSAQLAECVRKAGFSFAGQETELQALCQQCLTA</sequence>
<dbReference type="GO" id="GO:0005829">
    <property type="term" value="C:cytosol"/>
    <property type="evidence" value="ECO:0007669"/>
    <property type="project" value="TreeGrafter"/>
</dbReference>
<evidence type="ECO:0000256" key="5">
    <source>
        <dbReference type="ARBA" id="ARBA00023125"/>
    </source>
</evidence>
<feature type="binding site" evidence="7">
    <location>
        <position position="147"/>
    </location>
    <ligand>
        <name>Zn(2+)</name>
        <dbReference type="ChEBI" id="CHEBI:29105"/>
    </ligand>
</feature>
<name>A0A9D2U9T0_9BURK</name>
<comment type="subunit">
    <text evidence="9">Homodimer.</text>
</comment>
<dbReference type="GO" id="GO:0000976">
    <property type="term" value="F:transcription cis-regulatory region binding"/>
    <property type="evidence" value="ECO:0007669"/>
    <property type="project" value="TreeGrafter"/>
</dbReference>